<comment type="caution">
    <text evidence="2">The sequence shown here is derived from an EMBL/GenBank/DDBJ whole genome shotgun (WGS) entry which is preliminary data.</text>
</comment>
<proteinExistence type="predicted"/>
<protein>
    <submittedName>
        <fullName evidence="2">Uncharacterized protein</fullName>
    </submittedName>
</protein>
<dbReference type="EMBL" id="MU865444">
    <property type="protein sequence ID" value="KAK4223000.1"/>
    <property type="molecule type" value="Genomic_DNA"/>
</dbReference>
<keyword evidence="1" id="KW-1133">Transmembrane helix</keyword>
<accession>A0AAN7BGT6</accession>
<evidence type="ECO:0000313" key="2">
    <source>
        <dbReference type="EMBL" id="KAK4223000.1"/>
    </source>
</evidence>
<reference evidence="2" key="1">
    <citation type="journal article" date="2023" name="Mol. Phylogenet. Evol.">
        <title>Genome-scale phylogeny and comparative genomics of the fungal order Sordariales.</title>
        <authorList>
            <person name="Hensen N."/>
            <person name="Bonometti L."/>
            <person name="Westerberg I."/>
            <person name="Brannstrom I.O."/>
            <person name="Guillou S."/>
            <person name="Cros-Aarteil S."/>
            <person name="Calhoun S."/>
            <person name="Haridas S."/>
            <person name="Kuo A."/>
            <person name="Mondo S."/>
            <person name="Pangilinan J."/>
            <person name="Riley R."/>
            <person name="LaButti K."/>
            <person name="Andreopoulos B."/>
            <person name="Lipzen A."/>
            <person name="Chen C."/>
            <person name="Yan M."/>
            <person name="Daum C."/>
            <person name="Ng V."/>
            <person name="Clum A."/>
            <person name="Steindorff A."/>
            <person name="Ohm R.A."/>
            <person name="Martin F."/>
            <person name="Silar P."/>
            <person name="Natvig D.O."/>
            <person name="Lalanne C."/>
            <person name="Gautier V."/>
            <person name="Ament-Velasquez S.L."/>
            <person name="Kruys A."/>
            <person name="Hutchinson M.I."/>
            <person name="Powell A.J."/>
            <person name="Barry K."/>
            <person name="Miller A.N."/>
            <person name="Grigoriev I.V."/>
            <person name="Debuchy R."/>
            <person name="Gladieux P."/>
            <person name="Hiltunen Thoren M."/>
            <person name="Johannesson H."/>
        </authorList>
    </citation>
    <scope>NUCLEOTIDE SEQUENCE</scope>
    <source>
        <strain evidence="2">CBS 990.96</strain>
    </source>
</reference>
<feature type="transmembrane region" description="Helical" evidence="1">
    <location>
        <begin position="138"/>
        <end position="156"/>
    </location>
</feature>
<feature type="transmembrane region" description="Helical" evidence="1">
    <location>
        <begin position="285"/>
        <end position="307"/>
    </location>
</feature>
<feature type="transmembrane region" description="Helical" evidence="1">
    <location>
        <begin position="113"/>
        <end position="132"/>
    </location>
</feature>
<feature type="transmembrane region" description="Helical" evidence="1">
    <location>
        <begin position="319"/>
        <end position="338"/>
    </location>
</feature>
<sequence>MPHCSHDHQTLIYQPDFFFPMPSPLTTLLLLLSTHNLPSQPSANLNRPSCLSTIRTFLQSSPNITLNNPLLFHQPFPTNLNTSSIYLTLPACQQICGSKHEIKDDCAGRVKEWMFPVLLLLVSVEPTAVLTVGIWKALGFYLFVMADPPGVFRGLLGRMRAERRFQSIGQEMWRGVEEKRKLRVGGGKRVNLKTTVLDVCFALWWNLTKWLRIRKPPPEEKKPRVMSKSYGIVLSAMADLLSEPQKARGALRHALEMTTIPNDAQDKAIIKAAESLSFVHTRGAAVAWIAVIVCIVEFSFLIFAPLQQQVSASPSGAKIASAATFTWLLPLVVMSAHLGTRDDLGRSRELIKGLLEALGEKEWQRNSN</sequence>
<dbReference type="AlphaFoldDB" id="A0AAN7BGT6"/>
<organism evidence="2 3">
    <name type="scientific">Podospora fimiseda</name>
    <dbReference type="NCBI Taxonomy" id="252190"/>
    <lineage>
        <taxon>Eukaryota</taxon>
        <taxon>Fungi</taxon>
        <taxon>Dikarya</taxon>
        <taxon>Ascomycota</taxon>
        <taxon>Pezizomycotina</taxon>
        <taxon>Sordariomycetes</taxon>
        <taxon>Sordariomycetidae</taxon>
        <taxon>Sordariales</taxon>
        <taxon>Podosporaceae</taxon>
        <taxon>Podospora</taxon>
    </lineage>
</organism>
<dbReference type="Proteomes" id="UP001301958">
    <property type="component" value="Unassembled WGS sequence"/>
</dbReference>
<evidence type="ECO:0000313" key="3">
    <source>
        <dbReference type="Proteomes" id="UP001301958"/>
    </source>
</evidence>
<name>A0AAN7BGT6_9PEZI</name>
<gene>
    <name evidence="2" type="ORF">QBC38DRAFT_488597</name>
</gene>
<keyword evidence="1" id="KW-0472">Membrane</keyword>
<evidence type="ECO:0000256" key="1">
    <source>
        <dbReference type="SAM" id="Phobius"/>
    </source>
</evidence>
<keyword evidence="3" id="KW-1185">Reference proteome</keyword>
<keyword evidence="1" id="KW-0812">Transmembrane</keyword>
<reference evidence="2" key="2">
    <citation type="submission" date="2023-05" db="EMBL/GenBank/DDBJ databases">
        <authorList>
            <consortium name="Lawrence Berkeley National Laboratory"/>
            <person name="Steindorff A."/>
            <person name="Hensen N."/>
            <person name="Bonometti L."/>
            <person name="Westerberg I."/>
            <person name="Brannstrom I.O."/>
            <person name="Guillou S."/>
            <person name="Cros-Aarteil S."/>
            <person name="Calhoun S."/>
            <person name="Haridas S."/>
            <person name="Kuo A."/>
            <person name="Mondo S."/>
            <person name="Pangilinan J."/>
            <person name="Riley R."/>
            <person name="Labutti K."/>
            <person name="Andreopoulos B."/>
            <person name="Lipzen A."/>
            <person name="Chen C."/>
            <person name="Yanf M."/>
            <person name="Daum C."/>
            <person name="Ng V."/>
            <person name="Clum A."/>
            <person name="Ohm R."/>
            <person name="Martin F."/>
            <person name="Silar P."/>
            <person name="Natvig D."/>
            <person name="Lalanne C."/>
            <person name="Gautier V."/>
            <person name="Ament-Velasquez S.L."/>
            <person name="Kruys A."/>
            <person name="Hutchinson M.I."/>
            <person name="Powell A.J."/>
            <person name="Barry K."/>
            <person name="Miller A.N."/>
            <person name="Grigoriev I.V."/>
            <person name="Debuchy R."/>
            <person name="Gladieux P."/>
            <person name="Thoren M.H."/>
            <person name="Johannesson H."/>
        </authorList>
    </citation>
    <scope>NUCLEOTIDE SEQUENCE</scope>
    <source>
        <strain evidence="2">CBS 990.96</strain>
    </source>
</reference>